<organism evidence="1">
    <name type="scientific">Rhizophora mucronata</name>
    <name type="common">Asiatic mangrove</name>
    <dbReference type="NCBI Taxonomy" id="61149"/>
    <lineage>
        <taxon>Eukaryota</taxon>
        <taxon>Viridiplantae</taxon>
        <taxon>Streptophyta</taxon>
        <taxon>Embryophyta</taxon>
        <taxon>Tracheophyta</taxon>
        <taxon>Spermatophyta</taxon>
        <taxon>Magnoliopsida</taxon>
        <taxon>eudicotyledons</taxon>
        <taxon>Gunneridae</taxon>
        <taxon>Pentapetalae</taxon>
        <taxon>rosids</taxon>
        <taxon>fabids</taxon>
        <taxon>Malpighiales</taxon>
        <taxon>Rhizophoraceae</taxon>
        <taxon>Rhizophora</taxon>
    </lineage>
</organism>
<dbReference type="AlphaFoldDB" id="A0A2P2NQ43"/>
<accession>A0A2P2NQ43</accession>
<name>A0A2P2NQ43_RHIMU</name>
<dbReference type="EMBL" id="GGEC01064057">
    <property type="protein sequence ID" value="MBX44541.1"/>
    <property type="molecule type" value="Transcribed_RNA"/>
</dbReference>
<proteinExistence type="predicted"/>
<reference evidence="1" key="1">
    <citation type="submission" date="2018-02" db="EMBL/GenBank/DDBJ databases">
        <title>Rhizophora mucronata_Transcriptome.</title>
        <authorList>
            <person name="Meera S.P."/>
            <person name="Sreeshan A."/>
            <person name="Augustine A."/>
        </authorList>
    </citation>
    <scope>NUCLEOTIDE SEQUENCE</scope>
    <source>
        <tissue evidence="1">Leaf</tissue>
    </source>
</reference>
<sequence>MNNSNASIIYRSSRMLKMLTPCKLHTIFFNTWTS</sequence>
<evidence type="ECO:0000313" key="1">
    <source>
        <dbReference type="EMBL" id="MBX44541.1"/>
    </source>
</evidence>
<protein>
    <submittedName>
        <fullName evidence="1">Uncharacterized protein</fullName>
    </submittedName>
</protein>